<name>A0A1H1DWX4_9ACTN</name>
<evidence type="ECO:0000313" key="4">
    <source>
        <dbReference type="Proteomes" id="UP000217103"/>
    </source>
</evidence>
<dbReference type="Proteomes" id="UP000217103">
    <property type="component" value="Unassembled WGS sequence"/>
</dbReference>
<sequence length="262" mass="28021">MIIGDSFTVGWGPVRRWETYAAQAARRLGWQLVTAGAGGTGYVNPGRAGRDFHASFRQELSWRPAPDLLIVSGGHNDRRVPASEVEAAADKLFTEVKTYWPEVRIVVIGPIWVSDAPRWAYDVRDAIAAAARRAGAEFLDPLAEPNLVGDESDGVLSDGVHPTLRGHARLAGWLVRSLGAEPDDEADMRGRPRHGHSPDPEHAEPDSSPTDHPETEHSKDSADREPSKSTTPHPAGGDRPGEGSAHPAGARVGPPPTSSVTG</sequence>
<feature type="region of interest" description="Disordered" evidence="1">
    <location>
        <begin position="182"/>
        <end position="262"/>
    </location>
</feature>
<dbReference type="STRING" id="35622.SAMN04489764_2209"/>
<dbReference type="InterPro" id="IPR051532">
    <property type="entry name" value="Ester_Hydrolysis_Enzymes"/>
</dbReference>
<protein>
    <submittedName>
        <fullName evidence="3">Lysophospholipase L1</fullName>
    </submittedName>
</protein>
<keyword evidence="4" id="KW-1185">Reference proteome</keyword>
<feature type="compositionally biased region" description="Pro residues" evidence="1">
    <location>
        <begin position="253"/>
        <end position="262"/>
    </location>
</feature>
<evidence type="ECO:0000313" key="3">
    <source>
        <dbReference type="EMBL" id="SDQ81042.1"/>
    </source>
</evidence>
<reference evidence="3 4" key="1">
    <citation type="submission" date="2016-10" db="EMBL/GenBank/DDBJ databases">
        <authorList>
            <person name="de Groot N.N."/>
        </authorList>
    </citation>
    <scope>NUCLEOTIDE SEQUENCE [LARGE SCALE GENOMIC DNA]</scope>
    <source>
        <strain evidence="3 4">DSM 43794</strain>
    </source>
</reference>
<organism evidence="3 4">
    <name type="scientific">Thermostaphylospora chromogena</name>
    <dbReference type="NCBI Taxonomy" id="35622"/>
    <lineage>
        <taxon>Bacteria</taxon>
        <taxon>Bacillati</taxon>
        <taxon>Actinomycetota</taxon>
        <taxon>Actinomycetes</taxon>
        <taxon>Streptosporangiales</taxon>
        <taxon>Thermomonosporaceae</taxon>
        <taxon>Thermostaphylospora</taxon>
    </lineage>
</organism>
<evidence type="ECO:0000256" key="1">
    <source>
        <dbReference type="SAM" id="MobiDB-lite"/>
    </source>
</evidence>
<gene>
    <name evidence="3" type="ORF">SAMN04489764_2209</name>
</gene>
<feature type="compositionally biased region" description="Basic and acidic residues" evidence="1">
    <location>
        <begin position="196"/>
        <end position="227"/>
    </location>
</feature>
<dbReference type="InterPro" id="IPR036514">
    <property type="entry name" value="SGNH_hydro_sf"/>
</dbReference>
<evidence type="ECO:0000259" key="2">
    <source>
        <dbReference type="Pfam" id="PF13472"/>
    </source>
</evidence>
<dbReference type="Pfam" id="PF13472">
    <property type="entry name" value="Lipase_GDSL_2"/>
    <property type="match status" value="1"/>
</dbReference>
<dbReference type="InterPro" id="IPR013830">
    <property type="entry name" value="SGNH_hydro"/>
</dbReference>
<feature type="domain" description="SGNH hydrolase-type esterase" evidence="2">
    <location>
        <begin position="3"/>
        <end position="169"/>
    </location>
</feature>
<accession>A0A1H1DWX4</accession>
<dbReference type="CDD" id="cd00229">
    <property type="entry name" value="SGNH_hydrolase"/>
    <property type="match status" value="1"/>
</dbReference>
<proteinExistence type="predicted"/>
<dbReference type="SUPFAM" id="SSF52266">
    <property type="entry name" value="SGNH hydrolase"/>
    <property type="match status" value="1"/>
</dbReference>
<dbReference type="EMBL" id="FNKK01000002">
    <property type="protein sequence ID" value="SDQ81042.1"/>
    <property type="molecule type" value="Genomic_DNA"/>
</dbReference>
<dbReference type="PANTHER" id="PTHR30383">
    <property type="entry name" value="THIOESTERASE 1/PROTEASE 1/LYSOPHOSPHOLIPASE L1"/>
    <property type="match status" value="1"/>
</dbReference>
<dbReference type="AlphaFoldDB" id="A0A1H1DWX4"/>
<dbReference type="Gene3D" id="3.40.50.1110">
    <property type="entry name" value="SGNH hydrolase"/>
    <property type="match status" value="1"/>
</dbReference>
<dbReference type="PANTHER" id="PTHR30383:SF29">
    <property type="entry name" value="SGNH HYDROLASE-TYPE ESTERASE DOMAIN-CONTAINING PROTEIN"/>
    <property type="match status" value="1"/>
</dbReference>